<dbReference type="RefSeq" id="WP_284012578.1">
    <property type="nucleotide sequence ID" value="NZ_CP126156.1"/>
</dbReference>
<evidence type="ECO:0000313" key="1">
    <source>
        <dbReference type="EMBL" id="MFC7135974.1"/>
    </source>
</evidence>
<protein>
    <recommendedName>
        <fullName evidence="3">Nucleoside triphosphate pyrophosphohydrolase</fullName>
    </recommendedName>
</protein>
<sequence length="121" mass="13695">MSDDPDGGDDPSIREYDKLVRDRIPETIRATDETPVTRRVDGEELQRYLLDKLVEEATEARDAGSDPAESVDAELADLAAVLDTLVERRGRDRVARLRREKRGERGEFDDGVVLERVREDG</sequence>
<accession>A0ABD5XLN1</accession>
<reference evidence="1 2" key="1">
    <citation type="journal article" date="2019" name="Int. J. Syst. Evol. Microbiol.">
        <title>The Global Catalogue of Microorganisms (GCM) 10K type strain sequencing project: providing services to taxonomists for standard genome sequencing and annotation.</title>
        <authorList>
            <consortium name="The Broad Institute Genomics Platform"/>
            <consortium name="The Broad Institute Genome Sequencing Center for Infectious Disease"/>
            <person name="Wu L."/>
            <person name="Ma J."/>
        </authorList>
    </citation>
    <scope>NUCLEOTIDE SEQUENCE [LARGE SCALE GENOMIC DNA]</scope>
    <source>
        <strain evidence="1 2">DT92</strain>
    </source>
</reference>
<proteinExistence type="predicted"/>
<keyword evidence="2" id="KW-1185">Reference proteome</keyword>
<dbReference type="AlphaFoldDB" id="A0ABD5XLN1"/>
<name>A0ABD5XLN1_9EURY</name>
<dbReference type="EMBL" id="JBHSZG010000001">
    <property type="protein sequence ID" value="MFC7135974.1"/>
    <property type="molecule type" value="Genomic_DNA"/>
</dbReference>
<dbReference type="GeneID" id="81122606"/>
<dbReference type="Proteomes" id="UP001596368">
    <property type="component" value="Unassembled WGS sequence"/>
</dbReference>
<evidence type="ECO:0008006" key="3">
    <source>
        <dbReference type="Google" id="ProtNLM"/>
    </source>
</evidence>
<comment type="caution">
    <text evidence="1">The sequence shown here is derived from an EMBL/GenBank/DDBJ whole genome shotgun (WGS) entry which is preliminary data.</text>
</comment>
<organism evidence="1 2">
    <name type="scientific">Halobaculum litoreum</name>
    <dbReference type="NCBI Taxonomy" id="3031998"/>
    <lineage>
        <taxon>Archaea</taxon>
        <taxon>Methanobacteriati</taxon>
        <taxon>Methanobacteriota</taxon>
        <taxon>Stenosarchaea group</taxon>
        <taxon>Halobacteria</taxon>
        <taxon>Halobacteriales</taxon>
        <taxon>Haloferacaceae</taxon>
        <taxon>Halobaculum</taxon>
    </lineage>
</organism>
<dbReference type="InterPro" id="IPR038735">
    <property type="entry name" value="MSMEG_1276-like_NTP-PPase_dom"/>
</dbReference>
<evidence type="ECO:0000313" key="2">
    <source>
        <dbReference type="Proteomes" id="UP001596368"/>
    </source>
</evidence>
<dbReference type="CDD" id="cd11532">
    <property type="entry name" value="NTP-PPase_COG4997"/>
    <property type="match status" value="1"/>
</dbReference>
<gene>
    <name evidence="1" type="ORF">ACFQRB_04145</name>
</gene>